<dbReference type="NCBIfam" id="TIGR00269">
    <property type="entry name" value="TIGR00269 family protein"/>
    <property type="match status" value="1"/>
</dbReference>
<dbReference type="SUPFAM" id="SSF52402">
    <property type="entry name" value="Adenine nucleotide alpha hydrolases-like"/>
    <property type="match status" value="1"/>
</dbReference>
<protein>
    <submittedName>
        <fullName evidence="4">TIGR00269 family protein</fullName>
    </submittedName>
</protein>
<evidence type="ECO:0000259" key="2">
    <source>
        <dbReference type="Pfam" id="PF01171"/>
    </source>
</evidence>
<evidence type="ECO:0000313" key="4">
    <source>
        <dbReference type="EMBL" id="MFC6870214.1"/>
    </source>
</evidence>
<accession>A0ABW2C606</accession>
<dbReference type="RefSeq" id="WP_345389479.1">
    <property type="nucleotide sequence ID" value="NZ_BAABLA010000002.1"/>
</dbReference>
<dbReference type="InterPro" id="IPR035107">
    <property type="entry name" value="tRNA_thiolation_TtcA_Ctu1"/>
</dbReference>
<evidence type="ECO:0000259" key="3">
    <source>
        <dbReference type="Pfam" id="PF22082"/>
    </source>
</evidence>
<dbReference type="Pfam" id="PF01171">
    <property type="entry name" value="ATP_bind_3"/>
    <property type="match status" value="1"/>
</dbReference>
<dbReference type="InterPro" id="IPR014729">
    <property type="entry name" value="Rossmann-like_a/b/a_fold"/>
</dbReference>
<dbReference type="PANTHER" id="PTHR11807">
    <property type="entry name" value="ATPASES OF THE PP SUPERFAMILY-RELATED"/>
    <property type="match status" value="1"/>
</dbReference>
<evidence type="ECO:0000313" key="5">
    <source>
        <dbReference type="Proteomes" id="UP001596337"/>
    </source>
</evidence>
<comment type="caution">
    <text evidence="4">The sequence shown here is derived from an EMBL/GenBank/DDBJ whole genome shotgun (WGS) entry which is preliminary data.</text>
</comment>
<keyword evidence="1" id="KW-0808">Transferase</keyword>
<keyword evidence="5" id="KW-1185">Reference proteome</keyword>
<dbReference type="EMBL" id="JBHSXX010000001">
    <property type="protein sequence ID" value="MFC6870214.1"/>
    <property type="molecule type" value="Genomic_DNA"/>
</dbReference>
<name>A0ABW2C606_9PSEU</name>
<proteinExistence type="predicted"/>
<feature type="domain" description="tRNA(Ile)-lysidine/2-thiocytidine synthase N-terminal" evidence="2">
    <location>
        <begin position="51"/>
        <end position="218"/>
    </location>
</feature>
<dbReference type="PIRSF" id="PIRSF004976">
    <property type="entry name" value="ATPase_YdaO"/>
    <property type="match status" value="1"/>
</dbReference>
<dbReference type="Proteomes" id="UP001596337">
    <property type="component" value="Unassembled WGS sequence"/>
</dbReference>
<organism evidence="4 5">
    <name type="scientific">Haloechinothrix salitolerans</name>
    <dbReference type="NCBI Taxonomy" id="926830"/>
    <lineage>
        <taxon>Bacteria</taxon>
        <taxon>Bacillati</taxon>
        <taxon>Actinomycetota</taxon>
        <taxon>Actinomycetes</taxon>
        <taxon>Pseudonocardiales</taxon>
        <taxon>Pseudonocardiaceae</taxon>
        <taxon>Haloechinothrix</taxon>
    </lineage>
</organism>
<dbReference type="PANTHER" id="PTHR11807:SF27">
    <property type="entry name" value="TRNA-5-METHYLURIDINE(54) 2-SULFURTRANSFERASE"/>
    <property type="match status" value="1"/>
</dbReference>
<dbReference type="Gene3D" id="3.40.50.620">
    <property type="entry name" value="HUPs"/>
    <property type="match status" value="1"/>
</dbReference>
<feature type="domain" description="2-thiouridine synthetase TtuA-like N-terminal LIM" evidence="3">
    <location>
        <begin position="2"/>
        <end position="27"/>
    </location>
</feature>
<dbReference type="InterPro" id="IPR011063">
    <property type="entry name" value="TilS/TtcA_N"/>
</dbReference>
<dbReference type="InterPro" id="IPR054306">
    <property type="entry name" value="TtuA-like_LIM_N"/>
</dbReference>
<dbReference type="InterPro" id="IPR000541">
    <property type="entry name" value="Ncs6/Tuc1/Ctu1"/>
</dbReference>
<dbReference type="Pfam" id="PF22082">
    <property type="entry name" value="TtuA_LIM_N"/>
    <property type="match status" value="1"/>
</dbReference>
<sequence>MKCRRCGAEAVIELPQHRTAFCADCFLHHCRNQVRRSIDSYHMIDNTERPLVAVSGGKDSLAAWDLLLELGYQADGVYLGLGIGEYSDRSGEYARDFARQRDLTLIEIDLATDAGFTIPQAAAQRRTPCSACGLSKRHLLNKIALDHGYRVLVTGHNLDDEAAVLFGNVTRWDLRYLARQQPVLTEQDGFARRVKPLVRLSERDTAAYCVIRGIDYQVEECPLAAGNRHLGYKELLNQMEERTPGAKMDFYNGFQRRMRPLLDSIATKEKGELNPCDQCGSPTTGRLCAFCRLTEQTTKPGRPAESSPR</sequence>
<reference evidence="5" key="1">
    <citation type="journal article" date="2019" name="Int. J. Syst. Evol. Microbiol.">
        <title>The Global Catalogue of Microorganisms (GCM) 10K type strain sequencing project: providing services to taxonomists for standard genome sequencing and annotation.</title>
        <authorList>
            <consortium name="The Broad Institute Genomics Platform"/>
            <consortium name="The Broad Institute Genome Sequencing Center for Infectious Disease"/>
            <person name="Wu L."/>
            <person name="Ma J."/>
        </authorList>
    </citation>
    <scope>NUCLEOTIDE SEQUENCE [LARGE SCALE GENOMIC DNA]</scope>
    <source>
        <strain evidence="5">KCTC 32255</strain>
    </source>
</reference>
<gene>
    <name evidence="4" type="ORF">ACFQGD_24050</name>
</gene>
<evidence type="ECO:0000256" key="1">
    <source>
        <dbReference type="ARBA" id="ARBA00022679"/>
    </source>
</evidence>